<reference evidence="1" key="1">
    <citation type="submission" date="2023-03" db="EMBL/GenBank/DDBJ databases">
        <title>Complete genome of Cladonia borealis.</title>
        <authorList>
            <person name="Park H."/>
        </authorList>
    </citation>
    <scope>NUCLEOTIDE SEQUENCE</scope>
    <source>
        <strain evidence="1">ANT050790</strain>
    </source>
</reference>
<comment type="caution">
    <text evidence="1">The sequence shown here is derived from an EMBL/GenBank/DDBJ whole genome shotgun (WGS) entry which is preliminary data.</text>
</comment>
<keyword evidence="2" id="KW-1185">Reference proteome</keyword>
<evidence type="ECO:0000313" key="2">
    <source>
        <dbReference type="Proteomes" id="UP001166286"/>
    </source>
</evidence>
<evidence type="ECO:0000313" key="1">
    <source>
        <dbReference type="EMBL" id="KAK0512117.1"/>
    </source>
</evidence>
<sequence length="165" mass="19345">MYEIDEFGCLVLPKQDLDLDTTAWPSSAQKKYRTNCVMRKKRDTSISRHMCDGIRVSSGILGCRVRGHHEAFLYTLSQLANPFFEIFNRYDILDCLRGTKRIRNEWRHGWLQVLDTRSNWGAMVWELNLVNDALKDAFAISYEIQAEGRSKERQYGECELAWEET</sequence>
<gene>
    <name evidence="1" type="ORF">JMJ35_005245</name>
</gene>
<accession>A0AA39QZG9</accession>
<protein>
    <submittedName>
        <fullName evidence="1">Uncharacterized protein</fullName>
    </submittedName>
</protein>
<proteinExistence type="predicted"/>
<dbReference type="AlphaFoldDB" id="A0AA39QZG9"/>
<dbReference type="Proteomes" id="UP001166286">
    <property type="component" value="Unassembled WGS sequence"/>
</dbReference>
<organism evidence="1 2">
    <name type="scientific">Cladonia borealis</name>
    <dbReference type="NCBI Taxonomy" id="184061"/>
    <lineage>
        <taxon>Eukaryota</taxon>
        <taxon>Fungi</taxon>
        <taxon>Dikarya</taxon>
        <taxon>Ascomycota</taxon>
        <taxon>Pezizomycotina</taxon>
        <taxon>Lecanoromycetes</taxon>
        <taxon>OSLEUM clade</taxon>
        <taxon>Lecanoromycetidae</taxon>
        <taxon>Lecanorales</taxon>
        <taxon>Lecanorineae</taxon>
        <taxon>Cladoniaceae</taxon>
        <taxon>Cladonia</taxon>
    </lineage>
</organism>
<dbReference type="EMBL" id="JAFEKC020000011">
    <property type="protein sequence ID" value="KAK0512117.1"/>
    <property type="molecule type" value="Genomic_DNA"/>
</dbReference>
<name>A0AA39QZG9_9LECA</name>